<evidence type="ECO:0000313" key="8">
    <source>
        <dbReference type="Proteomes" id="UP000322530"/>
    </source>
</evidence>
<evidence type="ECO:0000256" key="3">
    <source>
        <dbReference type="ARBA" id="ARBA00022692"/>
    </source>
</evidence>
<evidence type="ECO:0000256" key="5">
    <source>
        <dbReference type="ARBA" id="ARBA00023136"/>
    </source>
</evidence>
<keyword evidence="8" id="KW-1185">Reference proteome</keyword>
<dbReference type="PANTHER" id="PTHR30250:SF11">
    <property type="entry name" value="O-ANTIGEN TRANSPORTER-RELATED"/>
    <property type="match status" value="1"/>
</dbReference>
<feature type="transmembrane region" description="Helical" evidence="6">
    <location>
        <begin position="125"/>
        <end position="145"/>
    </location>
</feature>
<feature type="transmembrane region" description="Helical" evidence="6">
    <location>
        <begin position="12"/>
        <end position="35"/>
    </location>
</feature>
<keyword evidence="4 6" id="KW-1133">Transmembrane helix</keyword>
<evidence type="ECO:0000256" key="1">
    <source>
        <dbReference type="ARBA" id="ARBA00004651"/>
    </source>
</evidence>
<dbReference type="InterPro" id="IPR050833">
    <property type="entry name" value="Poly_Biosynth_Transport"/>
</dbReference>
<feature type="transmembrane region" description="Helical" evidence="6">
    <location>
        <begin position="68"/>
        <end position="87"/>
    </location>
</feature>
<evidence type="ECO:0000256" key="2">
    <source>
        <dbReference type="ARBA" id="ARBA00022475"/>
    </source>
</evidence>
<organism evidence="7 8">
    <name type="scientific">Dictyobacter arantiisoli</name>
    <dbReference type="NCBI Taxonomy" id="2014874"/>
    <lineage>
        <taxon>Bacteria</taxon>
        <taxon>Bacillati</taxon>
        <taxon>Chloroflexota</taxon>
        <taxon>Ktedonobacteria</taxon>
        <taxon>Ktedonobacterales</taxon>
        <taxon>Dictyobacteraceae</taxon>
        <taxon>Dictyobacter</taxon>
    </lineage>
</organism>
<comment type="subcellular location">
    <subcellularLocation>
        <location evidence="1">Cell membrane</location>
        <topology evidence="1">Multi-pass membrane protein</topology>
    </subcellularLocation>
</comment>
<sequence>MFPPAYASAEMIIPFIALANVFYGLFELFMVGVLLREKVRFTILFLPLAAVVHIALNCLLIPNYGIVGAAISTLVAYLLLACVAYFVNQRIYPLPFEIGLFGLALCLGIVWYIGAMLLLRGQSVVMHWIILGGIGCLYGGILFLLGHIPAKK</sequence>
<feature type="transmembrane region" description="Helical" evidence="6">
    <location>
        <begin position="42"/>
        <end position="62"/>
    </location>
</feature>
<name>A0A5A5TGY7_9CHLR</name>
<keyword evidence="2" id="KW-1003">Cell membrane</keyword>
<evidence type="ECO:0000256" key="4">
    <source>
        <dbReference type="ARBA" id="ARBA00022989"/>
    </source>
</evidence>
<evidence type="ECO:0000256" key="6">
    <source>
        <dbReference type="SAM" id="Phobius"/>
    </source>
</evidence>
<reference evidence="7 8" key="1">
    <citation type="submission" date="2019-01" db="EMBL/GenBank/DDBJ databases">
        <title>Draft genome sequence of Dictyobacter sp. Uno17.</title>
        <authorList>
            <person name="Wang C.M."/>
            <person name="Zheng Y."/>
            <person name="Sakai Y."/>
            <person name="Abe K."/>
            <person name="Yokota A."/>
            <person name="Yabe S."/>
        </authorList>
    </citation>
    <scope>NUCLEOTIDE SEQUENCE [LARGE SCALE GENOMIC DNA]</scope>
    <source>
        <strain evidence="7 8">Uno17</strain>
    </source>
</reference>
<proteinExistence type="predicted"/>
<evidence type="ECO:0000313" key="7">
    <source>
        <dbReference type="EMBL" id="GCF10416.1"/>
    </source>
</evidence>
<keyword evidence="3 6" id="KW-0812">Transmembrane</keyword>
<gene>
    <name evidence="7" type="ORF">KDI_39800</name>
</gene>
<dbReference type="AlphaFoldDB" id="A0A5A5TGY7"/>
<dbReference type="GO" id="GO:0005886">
    <property type="term" value="C:plasma membrane"/>
    <property type="evidence" value="ECO:0007669"/>
    <property type="project" value="UniProtKB-SubCell"/>
</dbReference>
<comment type="caution">
    <text evidence="7">The sequence shown here is derived from an EMBL/GenBank/DDBJ whole genome shotgun (WGS) entry which is preliminary data.</text>
</comment>
<dbReference type="Proteomes" id="UP000322530">
    <property type="component" value="Unassembled WGS sequence"/>
</dbReference>
<keyword evidence="5 6" id="KW-0472">Membrane</keyword>
<feature type="transmembrane region" description="Helical" evidence="6">
    <location>
        <begin position="99"/>
        <end position="119"/>
    </location>
</feature>
<accession>A0A5A5TGY7</accession>
<dbReference type="PANTHER" id="PTHR30250">
    <property type="entry name" value="PST FAMILY PREDICTED COLANIC ACID TRANSPORTER"/>
    <property type="match status" value="1"/>
</dbReference>
<dbReference type="EMBL" id="BIXY01000069">
    <property type="protein sequence ID" value="GCF10416.1"/>
    <property type="molecule type" value="Genomic_DNA"/>
</dbReference>
<protein>
    <submittedName>
        <fullName evidence="7">Uncharacterized protein</fullName>
    </submittedName>
</protein>